<feature type="domain" description="PTS EIIC type-3" evidence="11">
    <location>
        <begin position="8"/>
        <end position="431"/>
    </location>
</feature>
<keyword evidence="6 10" id="KW-0812">Transmembrane</keyword>
<feature type="transmembrane region" description="Helical" evidence="10">
    <location>
        <begin position="71"/>
        <end position="96"/>
    </location>
</feature>
<evidence type="ECO:0000256" key="7">
    <source>
        <dbReference type="ARBA" id="ARBA00022989"/>
    </source>
</evidence>
<feature type="transmembrane region" description="Helical" evidence="10">
    <location>
        <begin position="411"/>
        <end position="431"/>
    </location>
</feature>
<reference evidence="13" key="1">
    <citation type="journal article" date="2019" name="Int. J. Syst. Evol. Microbiol.">
        <title>The Global Catalogue of Microorganisms (GCM) 10K type strain sequencing project: providing services to taxonomists for standard genome sequencing and annotation.</title>
        <authorList>
            <consortium name="The Broad Institute Genomics Platform"/>
            <consortium name="The Broad Institute Genome Sequencing Center for Infectious Disease"/>
            <person name="Wu L."/>
            <person name="Ma J."/>
        </authorList>
    </citation>
    <scope>NUCLEOTIDE SEQUENCE [LARGE SCALE GENOMIC DNA]</scope>
    <source>
        <strain evidence="13">CCM 8897</strain>
    </source>
</reference>
<keyword evidence="3 9" id="KW-1003">Cell membrane</keyword>
<dbReference type="InterPro" id="IPR004796">
    <property type="entry name" value="PTS_IIC_cello"/>
</dbReference>
<proteinExistence type="predicted"/>
<accession>A0ABW1UP37</accession>
<name>A0ABW1UP37_9LACO</name>
<dbReference type="InterPro" id="IPR004501">
    <property type="entry name" value="PTS_EIIC_3"/>
</dbReference>
<feature type="transmembrane region" description="Helical" evidence="10">
    <location>
        <begin position="385"/>
        <end position="405"/>
    </location>
</feature>
<dbReference type="NCBIfam" id="NF007157">
    <property type="entry name" value="PRK09592.1"/>
    <property type="match status" value="1"/>
</dbReference>
<comment type="caution">
    <text evidence="12">The sequence shown here is derived from an EMBL/GenBank/DDBJ whole genome shotgun (WGS) entry which is preliminary data.</text>
</comment>
<comment type="subcellular location">
    <subcellularLocation>
        <location evidence="1">Cell membrane</location>
        <topology evidence="1">Multi-pass membrane protein</topology>
    </subcellularLocation>
</comment>
<feature type="transmembrane region" description="Helical" evidence="10">
    <location>
        <begin position="108"/>
        <end position="131"/>
    </location>
</feature>
<dbReference type="Pfam" id="PF02378">
    <property type="entry name" value="PTS_EIIC"/>
    <property type="match status" value="1"/>
</dbReference>
<keyword evidence="2 9" id="KW-0813">Transport</keyword>
<evidence type="ECO:0000256" key="1">
    <source>
        <dbReference type="ARBA" id="ARBA00004651"/>
    </source>
</evidence>
<evidence type="ECO:0000256" key="3">
    <source>
        <dbReference type="ARBA" id="ARBA00022475"/>
    </source>
</evidence>
<keyword evidence="5" id="KW-0598">Phosphotransferase system</keyword>
<evidence type="ECO:0000313" key="13">
    <source>
        <dbReference type="Proteomes" id="UP001596310"/>
    </source>
</evidence>
<evidence type="ECO:0000256" key="10">
    <source>
        <dbReference type="SAM" id="Phobius"/>
    </source>
</evidence>
<keyword evidence="13" id="KW-1185">Reference proteome</keyword>
<dbReference type="InterPro" id="IPR003352">
    <property type="entry name" value="PTS_EIIC"/>
</dbReference>
<evidence type="ECO:0000313" key="12">
    <source>
        <dbReference type="EMBL" id="MFC6315476.1"/>
    </source>
</evidence>
<sequence length="455" mass="48703">MQKFFNFLEQRLLPPLNKVANTKVIRGIMNAGLTAVPFTIVASIFLIINNLPQIFPFAAAFFQRTILRFSGFYMVASTMALGSIAIYYALAVGYYYVAEYRRSGEEQLNSFTGAILALMAFLMTIPSVTFVKGTATTKTTPITAGAGTVSGVTFSGGWLSRFGGVGIFIAIITGILAVQIYRWCINHQVTIKMPAGVPEGVSRSFASLIPSILIAIVMILINLLLGLAGTDLHQLLSAPFAFVKNLTGSWLGMVVILLLIHLLWIVGVHGTAIVKNSFVNPILLVALTENIKGGHNIFAGDFINMWVFIGGAGGTLGLVLLMNFAAKSQQLRVLGRTALLPGIFNINEPVIFGAPIVYNPYLIIPFILNPVVTASLAYFAIKIGLVAQVSSSIAWILPVGVGAWLGTSGNFPAALLALVNLAVSVVIYYPFFKLYDQKLAAAEQAGANQSSASLS</sequence>
<keyword evidence="8 9" id="KW-0472">Membrane</keyword>
<dbReference type="NCBIfam" id="TIGR00410">
    <property type="entry name" value="lacE"/>
    <property type="match status" value="1"/>
</dbReference>
<evidence type="ECO:0000256" key="8">
    <source>
        <dbReference type="ARBA" id="ARBA00023136"/>
    </source>
</evidence>
<dbReference type="RefSeq" id="WP_125602072.1">
    <property type="nucleotide sequence ID" value="NZ_JBHSSM010000018.1"/>
</dbReference>
<dbReference type="Proteomes" id="UP001596310">
    <property type="component" value="Unassembled WGS sequence"/>
</dbReference>
<feature type="transmembrane region" description="Helical" evidence="10">
    <location>
        <begin position="28"/>
        <end position="51"/>
    </location>
</feature>
<feature type="transmembrane region" description="Helical" evidence="10">
    <location>
        <begin position="162"/>
        <end position="184"/>
    </location>
</feature>
<comment type="function">
    <text evidence="9">The phosphoenolpyruvate-dependent sugar phosphotransferase system (PTS), a major carbohydrate active -transport system, catalyzes the phosphorylation of incoming sugar substrates concomitant with their translocation across the cell membrane.</text>
</comment>
<dbReference type="PIRSF" id="PIRSF006351">
    <property type="entry name" value="PTS_EIIC-Cellobiose"/>
    <property type="match status" value="1"/>
</dbReference>
<dbReference type="EMBL" id="JBHSSM010000018">
    <property type="protein sequence ID" value="MFC6315476.1"/>
    <property type="molecule type" value="Genomic_DNA"/>
</dbReference>
<dbReference type="PANTHER" id="PTHR33989">
    <property type="match status" value="1"/>
</dbReference>
<keyword evidence="4 9" id="KW-0762">Sugar transport</keyword>
<organism evidence="12 13">
    <name type="scientific">Lapidilactobacillus achengensis</name>
    <dbReference type="NCBI Taxonomy" id="2486000"/>
    <lineage>
        <taxon>Bacteria</taxon>
        <taxon>Bacillati</taxon>
        <taxon>Bacillota</taxon>
        <taxon>Bacilli</taxon>
        <taxon>Lactobacillales</taxon>
        <taxon>Lactobacillaceae</taxon>
        <taxon>Lapidilactobacillus</taxon>
    </lineage>
</organism>
<evidence type="ECO:0000259" key="11">
    <source>
        <dbReference type="PROSITE" id="PS51105"/>
    </source>
</evidence>
<feature type="transmembrane region" description="Helical" evidence="10">
    <location>
        <begin position="248"/>
        <end position="266"/>
    </location>
</feature>
<dbReference type="InterPro" id="IPR051088">
    <property type="entry name" value="PTS_Sugar-EIIC/EIIB"/>
</dbReference>
<dbReference type="PANTHER" id="PTHR33989:SF8">
    <property type="entry name" value="PERMEASE IIC COMPONENT"/>
    <property type="match status" value="1"/>
</dbReference>
<feature type="transmembrane region" description="Helical" evidence="10">
    <location>
        <begin position="205"/>
        <end position="228"/>
    </location>
</feature>
<evidence type="ECO:0000256" key="4">
    <source>
        <dbReference type="ARBA" id="ARBA00022597"/>
    </source>
</evidence>
<evidence type="ECO:0000256" key="2">
    <source>
        <dbReference type="ARBA" id="ARBA00022448"/>
    </source>
</evidence>
<evidence type="ECO:0000256" key="6">
    <source>
        <dbReference type="ARBA" id="ARBA00022692"/>
    </source>
</evidence>
<feature type="transmembrane region" description="Helical" evidence="10">
    <location>
        <begin position="305"/>
        <end position="326"/>
    </location>
</feature>
<evidence type="ECO:0000256" key="5">
    <source>
        <dbReference type="ARBA" id="ARBA00022683"/>
    </source>
</evidence>
<protein>
    <recommendedName>
        <fullName evidence="9">Permease IIC component</fullName>
    </recommendedName>
</protein>
<keyword evidence="7 10" id="KW-1133">Transmembrane helix</keyword>
<gene>
    <name evidence="12" type="primary">celB</name>
    <name evidence="12" type="ORF">ACFQHW_07865</name>
</gene>
<dbReference type="PROSITE" id="PS51105">
    <property type="entry name" value="PTS_EIIC_TYPE_3"/>
    <property type="match status" value="1"/>
</dbReference>
<evidence type="ECO:0000256" key="9">
    <source>
        <dbReference type="PIRNR" id="PIRNR006351"/>
    </source>
</evidence>